<evidence type="ECO:0000256" key="4">
    <source>
        <dbReference type="ARBA" id="ARBA00022857"/>
    </source>
</evidence>
<feature type="active site" evidence="6">
    <location>
        <position position="115"/>
    </location>
</feature>
<dbReference type="NCBIfam" id="TIGR01851">
    <property type="entry name" value="argC_other"/>
    <property type="match status" value="1"/>
</dbReference>
<dbReference type="PANTHER" id="PTHR32338:SF10">
    <property type="entry name" value="N-ACETYL-GAMMA-GLUTAMYL-PHOSPHATE REDUCTASE, CHLOROPLASTIC-RELATED"/>
    <property type="match status" value="1"/>
</dbReference>
<comment type="catalytic activity">
    <reaction evidence="6">
        <text>N-acetyl-L-glutamate 5-semialdehyde + phosphate + NADP(+) = N-acetyl-L-glutamyl 5-phosphate + NADPH + H(+)</text>
        <dbReference type="Rhea" id="RHEA:21588"/>
        <dbReference type="ChEBI" id="CHEBI:15378"/>
        <dbReference type="ChEBI" id="CHEBI:29123"/>
        <dbReference type="ChEBI" id="CHEBI:43474"/>
        <dbReference type="ChEBI" id="CHEBI:57783"/>
        <dbReference type="ChEBI" id="CHEBI:57936"/>
        <dbReference type="ChEBI" id="CHEBI:58349"/>
        <dbReference type="EC" id="1.2.1.38"/>
    </reaction>
</comment>
<sequence>MFKIFVDGEAGTTGLQIYERLAKRQDVEILRIQPELRKDPAERARLINSSDVTFLCLPDAAAVESAALCTNPKTKIIDASTAHRTNPDWAYGLPELSSDFRKQIESGTRIANPGCHATGFILGVYPLIAAGLLQKNTDLATYSLTGYSGGGKKMIASYEADGAQQSHPGESPRLFAPRPYALGHHHKHLPEMQKICGLENAPIFNPIVGPYYKGMAVSTAIFQNALTKSATATDIQDVLAEHYDGSRFVKVLPYEEEPVLDAGSLDPTECNETNEAHVYVFGKGKSIQVSVILDNLGKGASGAAIQNMNIALGIDESSGLV</sequence>
<evidence type="ECO:0000256" key="5">
    <source>
        <dbReference type="ARBA" id="ARBA00023002"/>
    </source>
</evidence>
<dbReference type="Pfam" id="PF22698">
    <property type="entry name" value="Semialdhyde_dhC_1"/>
    <property type="match status" value="1"/>
</dbReference>
<dbReference type="EC" id="1.2.1.38" evidence="6"/>
<evidence type="ECO:0000256" key="2">
    <source>
        <dbReference type="ARBA" id="ARBA00022571"/>
    </source>
</evidence>
<dbReference type="GO" id="GO:0003942">
    <property type="term" value="F:N-acetyl-gamma-glutamyl-phosphate reductase activity"/>
    <property type="evidence" value="ECO:0007669"/>
    <property type="project" value="UniProtKB-UniRule"/>
</dbReference>
<comment type="subcellular location">
    <subcellularLocation>
        <location evidence="6">Cytoplasm</location>
    </subcellularLocation>
</comment>
<dbReference type="Gene3D" id="3.40.50.720">
    <property type="entry name" value="NAD(P)-binding Rossmann-like Domain"/>
    <property type="match status" value="1"/>
</dbReference>
<accession>A0A1M6TJ70</accession>
<keyword evidence="2 6" id="KW-0055">Arginine biosynthesis</keyword>
<dbReference type="AlphaFoldDB" id="A0A1M6TJ70"/>
<dbReference type="GO" id="GO:0006526">
    <property type="term" value="P:L-arginine biosynthetic process"/>
    <property type="evidence" value="ECO:0007669"/>
    <property type="project" value="UniProtKB-UniRule"/>
</dbReference>
<dbReference type="SUPFAM" id="SSF51735">
    <property type="entry name" value="NAD(P)-binding Rossmann-fold domains"/>
    <property type="match status" value="1"/>
</dbReference>
<evidence type="ECO:0000313" key="8">
    <source>
        <dbReference type="EMBL" id="SHK56980.1"/>
    </source>
</evidence>
<dbReference type="HAMAP" id="MF_01110">
    <property type="entry name" value="ArgC_type2"/>
    <property type="match status" value="1"/>
</dbReference>
<reference evidence="9" key="1">
    <citation type="submission" date="2016-11" db="EMBL/GenBank/DDBJ databases">
        <authorList>
            <person name="Varghese N."/>
            <person name="Submissions S."/>
        </authorList>
    </citation>
    <scope>NUCLEOTIDE SEQUENCE [LARGE SCALE GENOMIC DNA]</scope>
    <source>
        <strain evidence="9">UWOS</strain>
    </source>
</reference>
<name>A0A1M6TJ70_9BACT</name>
<dbReference type="UniPathway" id="UPA00068">
    <property type="reaction ID" value="UER00108"/>
</dbReference>
<dbReference type="RefSeq" id="WP_073303633.1">
    <property type="nucleotide sequence ID" value="NZ_FRAW01000010.1"/>
</dbReference>
<organism evidence="8 9">
    <name type="scientific">Fibrobacter intestinalis</name>
    <dbReference type="NCBI Taxonomy" id="28122"/>
    <lineage>
        <taxon>Bacteria</taxon>
        <taxon>Pseudomonadati</taxon>
        <taxon>Fibrobacterota</taxon>
        <taxon>Fibrobacteria</taxon>
        <taxon>Fibrobacterales</taxon>
        <taxon>Fibrobacteraceae</taxon>
        <taxon>Fibrobacter</taxon>
    </lineage>
</organism>
<dbReference type="GO" id="GO:0051287">
    <property type="term" value="F:NAD binding"/>
    <property type="evidence" value="ECO:0007669"/>
    <property type="project" value="InterPro"/>
</dbReference>
<dbReference type="CDD" id="cd17896">
    <property type="entry name" value="AGPR_2_N"/>
    <property type="match status" value="1"/>
</dbReference>
<keyword evidence="1 6" id="KW-0963">Cytoplasm</keyword>
<evidence type="ECO:0000256" key="1">
    <source>
        <dbReference type="ARBA" id="ARBA00022490"/>
    </source>
</evidence>
<keyword evidence="3 6" id="KW-0028">Amino-acid biosynthesis</keyword>
<feature type="domain" description="Semialdehyde dehydrogenase NAD-binding" evidence="7">
    <location>
        <begin position="3"/>
        <end position="104"/>
    </location>
</feature>
<dbReference type="Gene3D" id="3.30.360.10">
    <property type="entry name" value="Dihydrodipicolinate Reductase, domain 2"/>
    <property type="match status" value="1"/>
</dbReference>
<gene>
    <name evidence="6" type="primary">argC</name>
    <name evidence="8" type="ORF">SAMN05720469_11025</name>
</gene>
<dbReference type="Pfam" id="PF01118">
    <property type="entry name" value="Semialdhyde_dh"/>
    <property type="match status" value="1"/>
</dbReference>
<dbReference type="SMART" id="SM00859">
    <property type="entry name" value="Semialdhyde_dh"/>
    <property type="match status" value="1"/>
</dbReference>
<keyword evidence="5 6" id="KW-0560">Oxidoreductase</keyword>
<keyword evidence="4 6" id="KW-0521">NADP</keyword>
<dbReference type="InterPro" id="IPR050085">
    <property type="entry name" value="AGPR"/>
</dbReference>
<dbReference type="Proteomes" id="UP000184275">
    <property type="component" value="Unassembled WGS sequence"/>
</dbReference>
<dbReference type="InterPro" id="IPR000534">
    <property type="entry name" value="Semialdehyde_DH_NAD-bd"/>
</dbReference>
<dbReference type="GO" id="GO:0005737">
    <property type="term" value="C:cytoplasm"/>
    <property type="evidence" value="ECO:0007669"/>
    <property type="project" value="UniProtKB-SubCell"/>
</dbReference>
<keyword evidence="9" id="KW-1185">Reference proteome</keyword>
<proteinExistence type="inferred from homology"/>
<dbReference type="InterPro" id="IPR010136">
    <property type="entry name" value="AGPR_type-2"/>
</dbReference>
<comment type="function">
    <text evidence="6">Catalyzes the NADPH-dependent reduction of N-acetyl-5-glutamyl phosphate to yield N-acetyl-L-glutamate 5-semialdehyde.</text>
</comment>
<dbReference type="InterPro" id="IPR036291">
    <property type="entry name" value="NAD(P)-bd_dom_sf"/>
</dbReference>
<evidence type="ECO:0000256" key="3">
    <source>
        <dbReference type="ARBA" id="ARBA00022605"/>
    </source>
</evidence>
<dbReference type="CDD" id="cd23935">
    <property type="entry name" value="AGPR_2_C"/>
    <property type="match status" value="1"/>
</dbReference>
<dbReference type="PANTHER" id="PTHR32338">
    <property type="entry name" value="N-ACETYL-GAMMA-GLUTAMYL-PHOSPHATE REDUCTASE, CHLOROPLASTIC-RELATED-RELATED"/>
    <property type="match status" value="1"/>
</dbReference>
<dbReference type="InterPro" id="IPR058924">
    <property type="entry name" value="AGPR_dimerisation_dom"/>
</dbReference>
<dbReference type="SUPFAM" id="SSF55347">
    <property type="entry name" value="Glyceraldehyde-3-phosphate dehydrogenase-like, C-terminal domain"/>
    <property type="match status" value="1"/>
</dbReference>
<evidence type="ECO:0000259" key="7">
    <source>
        <dbReference type="SMART" id="SM00859"/>
    </source>
</evidence>
<comment type="similarity">
    <text evidence="6">Belongs to the NAGSA dehydrogenase family. Type 2 subfamily.</text>
</comment>
<evidence type="ECO:0000313" key="9">
    <source>
        <dbReference type="Proteomes" id="UP000184275"/>
    </source>
</evidence>
<dbReference type="EMBL" id="FRAW01000010">
    <property type="protein sequence ID" value="SHK56980.1"/>
    <property type="molecule type" value="Genomic_DNA"/>
</dbReference>
<comment type="pathway">
    <text evidence="6">Amino-acid biosynthesis; L-arginine biosynthesis; N(2)-acetyl-L-ornithine from L-glutamate: step 3/4.</text>
</comment>
<evidence type="ECO:0000256" key="6">
    <source>
        <dbReference type="HAMAP-Rule" id="MF_01110"/>
    </source>
</evidence>
<protein>
    <recommendedName>
        <fullName evidence="6">N-acetyl-gamma-glutamyl-phosphate reductase</fullName>
        <shortName evidence="6">AGPR</shortName>
        <ecNumber evidence="6">1.2.1.38</ecNumber>
    </recommendedName>
    <alternativeName>
        <fullName evidence="6">N-acetyl-glutamate semialdehyde dehydrogenase</fullName>
        <shortName evidence="6">NAGSA dehydrogenase</shortName>
    </alternativeName>
</protein>